<sequence>MAKCRARAFGYDANRCKGSSRLGSQSATGKADTWRTFSSTTINADGSGSFEVKRDGKVLKSYSWGPE</sequence>
<reference evidence="1" key="1">
    <citation type="journal article" date="2015" name="Nature">
        <title>Complex archaea that bridge the gap between prokaryotes and eukaryotes.</title>
        <authorList>
            <person name="Spang A."/>
            <person name="Saw J.H."/>
            <person name="Jorgensen S.L."/>
            <person name="Zaremba-Niedzwiedzka K."/>
            <person name="Martijn J."/>
            <person name="Lind A.E."/>
            <person name="van Eijk R."/>
            <person name="Schleper C."/>
            <person name="Guy L."/>
            <person name="Ettema T.J."/>
        </authorList>
    </citation>
    <scope>NUCLEOTIDE SEQUENCE</scope>
</reference>
<proteinExistence type="predicted"/>
<accession>A0A0F9V198</accession>
<gene>
    <name evidence="1" type="ORF">LCGC14_0142600</name>
</gene>
<dbReference type="AlphaFoldDB" id="A0A0F9V198"/>
<dbReference type="EMBL" id="LAZR01000049">
    <property type="protein sequence ID" value="KKN99015.1"/>
    <property type="molecule type" value="Genomic_DNA"/>
</dbReference>
<protein>
    <submittedName>
        <fullName evidence="1">Uncharacterized protein</fullName>
    </submittedName>
</protein>
<organism evidence="1">
    <name type="scientific">marine sediment metagenome</name>
    <dbReference type="NCBI Taxonomy" id="412755"/>
    <lineage>
        <taxon>unclassified sequences</taxon>
        <taxon>metagenomes</taxon>
        <taxon>ecological metagenomes</taxon>
    </lineage>
</organism>
<name>A0A0F9V198_9ZZZZ</name>
<evidence type="ECO:0000313" key="1">
    <source>
        <dbReference type="EMBL" id="KKN99015.1"/>
    </source>
</evidence>
<comment type="caution">
    <text evidence="1">The sequence shown here is derived from an EMBL/GenBank/DDBJ whole genome shotgun (WGS) entry which is preliminary data.</text>
</comment>